<sequence>MVVPIILGSDKTTVSVATGQNDYYPLYLSIGNIHNNTCHAHWNGLVLLAFLAIPKADRESEDSAEFQKFWCQLFHTTLAHILSTLCSGMSKPEVQQCPDGHFRCAVYALAAYIADYPEQVLLSCIVQGWCPLCTSISNNLDGHDGVPRSQEHAEFCIHTFALAELWDQYGIIGDLMPFTNDFPYADIYRMLTPDLLHQIIKGEFGALNRLCSLITESKHIKAIKRPWRCSNHFEALGQMLIMNQCLDKLTIARVDFENCGMLKGSVLSAAIQEVELQHHGDDNTGENPDSEGSDMDNDIQMHSGPHILNYVHLAKTPARKFPRDIDLLAGYVASAWQWSNALTALELGKPSGQLSDPSTTLHSPFLIKVDRMYSDHST</sequence>
<dbReference type="STRING" id="1036808.A0A0C3DYD3"/>
<evidence type="ECO:0000313" key="1">
    <source>
        <dbReference type="EMBL" id="KIM61209.1"/>
    </source>
</evidence>
<organism evidence="1 2">
    <name type="scientific">Scleroderma citrinum Foug A</name>
    <dbReference type="NCBI Taxonomy" id="1036808"/>
    <lineage>
        <taxon>Eukaryota</taxon>
        <taxon>Fungi</taxon>
        <taxon>Dikarya</taxon>
        <taxon>Basidiomycota</taxon>
        <taxon>Agaricomycotina</taxon>
        <taxon>Agaricomycetes</taxon>
        <taxon>Agaricomycetidae</taxon>
        <taxon>Boletales</taxon>
        <taxon>Sclerodermatineae</taxon>
        <taxon>Sclerodermataceae</taxon>
        <taxon>Scleroderma</taxon>
    </lineage>
</organism>
<dbReference type="Proteomes" id="UP000053989">
    <property type="component" value="Unassembled WGS sequence"/>
</dbReference>
<keyword evidence="2" id="KW-1185">Reference proteome</keyword>
<accession>A0A0C3DYD3</accession>
<reference evidence="2" key="2">
    <citation type="submission" date="2015-01" db="EMBL/GenBank/DDBJ databases">
        <title>Evolutionary Origins and Diversification of the Mycorrhizal Mutualists.</title>
        <authorList>
            <consortium name="DOE Joint Genome Institute"/>
            <consortium name="Mycorrhizal Genomics Consortium"/>
            <person name="Kohler A."/>
            <person name="Kuo A."/>
            <person name="Nagy L.G."/>
            <person name="Floudas D."/>
            <person name="Copeland A."/>
            <person name="Barry K.W."/>
            <person name="Cichocki N."/>
            <person name="Veneault-Fourrey C."/>
            <person name="LaButti K."/>
            <person name="Lindquist E.A."/>
            <person name="Lipzen A."/>
            <person name="Lundell T."/>
            <person name="Morin E."/>
            <person name="Murat C."/>
            <person name="Riley R."/>
            <person name="Ohm R."/>
            <person name="Sun H."/>
            <person name="Tunlid A."/>
            <person name="Henrissat B."/>
            <person name="Grigoriev I.V."/>
            <person name="Hibbett D.S."/>
            <person name="Martin F."/>
        </authorList>
    </citation>
    <scope>NUCLEOTIDE SEQUENCE [LARGE SCALE GENOMIC DNA]</scope>
    <source>
        <strain evidence="2">Foug A</strain>
    </source>
</reference>
<dbReference type="EMBL" id="KN822054">
    <property type="protein sequence ID" value="KIM61209.1"/>
    <property type="molecule type" value="Genomic_DNA"/>
</dbReference>
<evidence type="ECO:0000313" key="2">
    <source>
        <dbReference type="Proteomes" id="UP000053989"/>
    </source>
</evidence>
<dbReference type="HOGENOM" id="CLU_731894_0_0_1"/>
<gene>
    <name evidence="1" type="ORF">SCLCIDRAFT_26019</name>
</gene>
<dbReference type="Pfam" id="PF18759">
    <property type="entry name" value="Plavaka"/>
    <property type="match status" value="1"/>
</dbReference>
<dbReference type="InParanoid" id="A0A0C3DYD3"/>
<dbReference type="AlphaFoldDB" id="A0A0C3DYD3"/>
<name>A0A0C3DYD3_9AGAM</name>
<dbReference type="OrthoDB" id="3199698at2759"/>
<reference evidence="1 2" key="1">
    <citation type="submission" date="2014-04" db="EMBL/GenBank/DDBJ databases">
        <authorList>
            <consortium name="DOE Joint Genome Institute"/>
            <person name="Kuo A."/>
            <person name="Kohler A."/>
            <person name="Nagy L.G."/>
            <person name="Floudas D."/>
            <person name="Copeland A."/>
            <person name="Barry K.W."/>
            <person name="Cichocki N."/>
            <person name="Veneault-Fourrey C."/>
            <person name="LaButti K."/>
            <person name="Lindquist E.A."/>
            <person name="Lipzen A."/>
            <person name="Lundell T."/>
            <person name="Morin E."/>
            <person name="Murat C."/>
            <person name="Sun H."/>
            <person name="Tunlid A."/>
            <person name="Henrissat B."/>
            <person name="Grigoriev I.V."/>
            <person name="Hibbett D.S."/>
            <person name="Martin F."/>
            <person name="Nordberg H.P."/>
            <person name="Cantor M.N."/>
            <person name="Hua S.X."/>
        </authorList>
    </citation>
    <scope>NUCLEOTIDE SEQUENCE [LARGE SCALE GENOMIC DNA]</scope>
    <source>
        <strain evidence="1 2">Foug A</strain>
    </source>
</reference>
<dbReference type="InterPro" id="IPR041078">
    <property type="entry name" value="Plavaka"/>
</dbReference>
<protein>
    <submittedName>
        <fullName evidence="1">Uncharacterized protein</fullName>
    </submittedName>
</protein>
<proteinExistence type="predicted"/>